<proteinExistence type="predicted"/>
<accession>A0A1M5VKH9</accession>
<sequence>MIRNIIKIDPKMKRTVRCSQCDSQNIQDLFESTEDWLMMRNRSTNELVGVNSKMYQEAYGYLFCTNCLHNGPPIYFVREERLNWLECKWCNKETVHTEGSWEKFSGRLSLECSSCRAFKVYKISGTNELEVISDMGKPF</sequence>
<keyword evidence="2" id="KW-1185">Reference proteome</keyword>
<reference evidence="2" key="1">
    <citation type="submission" date="2016-11" db="EMBL/GenBank/DDBJ databases">
        <authorList>
            <person name="Varghese N."/>
            <person name="Submissions S."/>
        </authorList>
    </citation>
    <scope>NUCLEOTIDE SEQUENCE [LARGE SCALE GENOMIC DNA]</scope>
    <source>
        <strain evidence="2">DSM 15449</strain>
    </source>
</reference>
<organism evidence="1 2">
    <name type="scientific">Desulfosporosinus lacus DSM 15449</name>
    <dbReference type="NCBI Taxonomy" id="1121420"/>
    <lineage>
        <taxon>Bacteria</taxon>
        <taxon>Bacillati</taxon>
        <taxon>Bacillota</taxon>
        <taxon>Clostridia</taxon>
        <taxon>Eubacteriales</taxon>
        <taxon>Desulfitobacteriaceae</taxon>
        <taxon>Desulfosporosinus</taxon>
    </lineage>
</organism>
<protein>
    <submittedName>
        <fullName evidence="1">Uncharacterized protein</fullName>
    </submittedName>
</protein>
<dbReference type="AlphaFoldDB" id="A0A1M5VKH9"/>
<dbReference type="EMBL" id="FQXJ01000004">
    <property type="protein sequence ID" value="SHH75700.1"/>
    <property type="molecule type" value="Genomic_DNA"/>
</dbReference>
<evidence type="ECO:0000313" key="2">
    <source>
        <dbReference type="Proteomes" id="UP000183954"/>
    </source>
</evidence>
<dbReference type="RefSeq" id="WP_073028799.1">
    <property type="nucleotide sequence ID" value="NZ_FQXJ01000004.1"/>
</dbReference>
<evidence type="ECO:0000313" key="1">
    <source>
        <dbReference type="EMBL" id="SHH75700.1"/>
    </source>
</evidence>
<dbReference type="Proteomes" id="UP000183954">
    <property type="component" value="Unassembled WGS sequence"/>
</dbReference>
<name>A0A1M5VKH9_9FIRM</name>
<dbReference type="OrthoDB" id="9815222at2"/>
<gene>
    <name evidence="1" type="ORF">SAMN02746098_01386</name>
</gene>